<sequence length="136" mass="15387">MSVVQLIYASRPFGFDQAMLNGILSQSRRCNARDGITGALICRADVYMQLLEGSAEVLDATYARILRDERHLEIRRLSYHPVTDRLFPGWAMRDDPARSWMWSQAEVANGAIDQATPLQALRIFERLAAEPAYDDA</sequence>
<dbReference type="RefSeq" id="WP_147828578.1">
    <property type="nucleotide sequence ID" value="NZ_BPQG01000074.1"/>
</dbReference>
<dbReference type="SMART" id="SM01034">
    <property type="entry name" value="BLUF"/>
    <property type="match status" value="1"/>
</dbReference>
<evidence type="ECO:0000313" key="3">
    <source>
        <dbReference type="Proteomes" id="UP001055117"/>
    </source>
</evidence>
<dbReference type="InterPro" id="IPR036046">
    <property type="entry name" value="Acylphosphatase-like_dom_sf"/>
</dbReference>
<comment type="caution">
    <text evidence="2">The sequence shown here is derived from an EMBL/GenBank/DDBJ whole genome shotgun (WGS) entry which is preliminary data.</text>
</comment>
<evidence type="ECO:0000313" key="2">
    <source>
        <dbReference type="EMBL" id="GJD46357.1"/>
    </source>
</evidence>
<gene>
    <name evidence="2" type="ORF">AFCDBAGC_4237</name>
</gene>
<evidence type="ECO:0000259" key="1">
    <source>
        <dbReference type="PROSITE" id="PS50925"/>
    </source>
</evidence>
<accession>A0ABQ4QP27</accession>
<name>A0ABQ4QP27_9HYPH</name>
<dbReference type="EMBL" id="BPQG01000074">
    <property type="protein sequence ID" value="GJD46357.1"/>
    <property type="molecule type" value="Genomic_DNA"/>
</dbReference>
<feature type="domain" description="BLUF" evidence="1">
    <location>
        <begin position="3"/>
        <end position="93"/>
    </location>
</feature>
<dbReference type="SUPFAM" id="SSF54975">
    <property type="entry name" value="Acylphosphatase/BLUF domain-like"/>
    <property type="match status" value="1"/>
</dbReference>
<dbReference type="Pfam" id="PF04940">
    <property type="entry name" value="BLUF"/>
    <property type="match status" value="1"/>
</dbReference>
<dbReference type="PROSITE" id="PS50925">
    <property type="entry name" value="BLUF"/>
    <property type="match status" value="1"/>
</dbReference>
<reference evidence="2 3" key="1">
    <citation type="journal article" date="2021" name="Front. Microbiol.">
        <title>Comprehensive Comparative Genomics and Phenotyping of Methylobacterium Species.</title>
        <authorList>
            <person name="Alessa O."/>
            <person name="Ogura Y."/>
            <person name="Fujitani Y."/>
            <person name="Takami H."/>
            <person name="Hayashi T."/>
            <person name="Sahin N."/>
            <person name="Tani A."/>
        </authorList>
    </citation>
    <scope>NUCLEOTIDE SEQUENCE [LARGE SCALE GENOMIC DNA]</scope>
    <source>
        <strain evidence="2 3">DSM 23679</strain>
    </source>
</reference>
<dbReference type="InterPro" id="IPR007024">
    <property type="entry name" value="BLUF_domain"/>
</dbReference>
<dbReference type="Gene3D" id="3.30.70.100">
    <property type="match status" value="1"/>
</dbReference>
<dbReference type="Proteomes" id="UP001055117">
    <property type="component" value="Unassembled WGS sequence"/>
</dbReference>
<keyword evidence="3" id="KW-1185">Reference proteome</keyword>
<protein>
    <recommendedName>
        <fullName evidence="1">BLUF domain-containing protein</fullName>
    </recommendedName>
</protein>
<organism evidence="2 3">
    <name type="scientific">Methylobacterium cerastii</name>
    <dbReference type="NCBI Taxonomy" id="932741"/>
    <lineage>
        <taxon>Bacteria</taxon>
        <taxon>Pseudomonadati</taxon>
        <taxon>Pseudomonadota</taxon>
        <taxon>Alphaproteobacteria</taxon>
        <taxon>Hyphomicrobiales</taxon>
        <taxon>Methylobacteriaceae</taxon>
        <taxon>Methylobacterium</taxon>
    </lineage>
</organism>
<proteinExistence type="predicted"/>